<evidence type="ECO:0000313" key="2">
    <source>
        <dbReference type="Proteomes" id="UP000429958"/>
    </source>
</evidence>
<comment type="caution">
    <text evidence="1">The sequence shown here is derived from an EMBL/GenBank/DDBJ whole genome shotgun (WGS) entry which is preliminary data.</text>
</comment>
<dbReference type="EMBL" id="VUMD01000022">
    <property type="protein sequence ID" value="MSS38325.1"/>
    <property type="molecule type" value="Genomic_DNA"/>
</dbReference>
<name>A0A7X2NNV3_9CLOT</name>
<proteinExistence type="predicted"/>
<dbReference type="RefSeq" id="WP_154473753.1">
    <property type="nucleotide sequence ID" value="NZ_VUMD01000022.1"/>
</dbReference>
<keyword evidence="2" id="KW-1185">Reference proteome</keyword>
<protein>
    <submittedName>
        <fullName evidence="1">Uncharacterized protein</fullName>
    </submittedName>
</protein>
<sequence>MDFGQIKTETVKQRAYDIKPFKRILIGDPSYLEKIQAGTAADAKRLKKFVLDKKITRSRSKVAKIEVKLVHSNMEILDWDTWEIGIAVVEKTDDDEWHTVIMETLFDNKYHPELIDQIIELGCDTANFYVSVDGKSDEICPGADGTYGTAILYKHDLATFVSLSLSTSLFDEKDIEKMIEYFFEVTKKSDWENAEEE</sequence>
<reference evidence="1 2" key="1">
    <citation type="submission" date="2019-08" db="EMBL/GenBank/DDBJ databases">
        <title>In-depth cultivation of the pig gut microbiome towards novel bacterial diversity and tailored functional studies.</title>
        <authorList>
            <person name="Wylensek D."/>
            <person name="Hitch T.C.A."/>
            <person name="Clavel T."/>
        </authorList>
    </citation>
    <scope>NUCLEOTIDE SEQUENCE [LARGE SCALE GENOMIC DNA]</scope>
    <source>
        <strain evidence="1 2">WCA-389-WT-23D1</strain>
    </source>
</reference>
<accession>A0A7X2NNV3</accession>
<evidence type="ECO:0000313" key="1">
    <source>
        <dbReference type="EMBL" id="MSS38325.1"/>
    </source>
</evidence>
<gene>
    <name evidence="1" type="ORF">FYJ39_17750</name>
</gene>
<organism evidence="1 2">
    <name type="scientific">Clostridium porci</name>
    <dbReference type="NCBI Taxonomy" id="2605778"/>
    <lineage>
        <taxon>Bacteria</taxon>
        <taxon>Bacillati</taxon>
        <taxon>Bacillota</taxon>
        <taxon>Clostridia</taxon>
        <taxon>Eubacteriales</taxon>
        <taxon>Clostridiaceae</taxon>
        <taxon>Clostridium</taxon>
    </lineage>
</organism>
<dbReference type="Proteomes" id="UP000429958">
    <property type="component" value="Unassembled WGS sequence"/>
</dbReference>
<dbReference type="AlphaFoldDB" id="A0A7X2NNV3"/>